<dbReference type="PROSITE" id="PS51384">
    <property type="entry name" value="FAD_FR"/>
    <property type="match status" value="1"/>
</dbReference>
<feature type="transmembrane region" description="Helical" evidence="15">
    <location>
        <begin position="161"/>
        <end position="183"/>
    </location>
</feature>
<evidence type="ECO:0000256" key="14">
    <source>
        <dbReference type="SAM" id="MobiDB-lite"/>
    </source>
</evidence>
<dbReference type="GO" id="GO:0006826">
    <property type="term" value="P:iron ion transport"/>
    <property type="evidence" value="ECO:0007669"/>
    <property type="project" value="TreeGrafter"/>
</dbReference>
<feature type="transmembrane region" description="Helical" evidence="15">
    <location>
        <begin position="81"/>
        <end position="105"/>
    </location>
</feature>
<keyword evidence="12 15" id="KW-0472">Membrane</keyword>
<dbReference type="GO" id="GO:0006221">
    <property type="term" value="P:pyrimidine nucleotide biosynthetic process"/>
    <property type="evidence" value="ECO:0007669"/>
    <property type="project" value="InterPro"/>
</dbReference>
<evidence type="ECO:0000256" key="3">
    <source>
        <dbReference type="ARBA" id="ARBA00008008"/>
    </source>
</evidence>
<dbReference type="InterPro" id="IPR033886">
    <property type="entry name" value="DHOD_1A"/>
</dbReference>
<dbReference type="InterPro" id="IPR023359">
    <property type="entry name" value="Dihydro_DH_chainA_dom2"/>
</dbReference>
<proteinExistence type="inferred from homology"/>
<dbReference type="GO" id="GO:0004152">
    <property type="term" value="F:dihydroorotate dehydrogenase activity"/>
    <property type="evidence" value="ECO:0007669"/>
    <property type="project" value="InterPro"/>
</dbReference>
<dbReference type="GO" id="GO:0006879">
    <property type="term" value="P:intracellular iron ion homeostasis"/>
    <property type="evidence" value="ECO:0007669"/>
    <property type="project" value="TreeGrafter"/>
</dbReference>
<dbReference type="InterPro" id="IPR013112">
    <property type="entry name" value="FAD-bd_8"/>
</dbReference>
<feature type="domain" description="FAD-binding FR-type" evidence="16">
    <location>
        <begin position="259"/>
        <end position="371"/>
    </location>
</feature>
<evidence type="ECO:0000256" key="6">
    <source>
        <dbReference type="ARBA" id="ARBA00022490"/>
    </source>
</evidence>
<dbReference type="GO" id="GO:0005886">
    <property type="term" value="C:plasma membrane"/>
    <property type="evidence" value="ECO:0007669"/>
    <property type="project" value="TreeGrafter"/>
</dbReference>
<feature type="region of interest" description="Disordered" evidence="14">
    <location>
        <begin position="597"/>
        <end position="623"/>
    </location>
</feature>
<dbReference type="Gene3D" id="3.40.50.80">
    <property type="entry name" value="Nucleotide-binding domain of ferredoxin-NADP reductase (FNR) module"/>
    <property type="match status" value="1"/>
</dbReference>
<evidence type="ECO:0000313" key="17">
    <source>
        <dbReference type="EMBL" id="PNY26355.1"/>
    </source>
</evidence>
<evidence type="ECO:0000256" key="12">
    <source>
        <dbReference type="ARBA" id="ARBA00023136"/>
    </source>
</evidence>
<evidence type="ECO:0000259" key="16">
    <source>
        <dbReference type="PROSITE" id="PS51384"/>
    </source>
</evidence>
<keyword evidence="9 15" id="KW-1133">Transmembrane helix</keyword>
<dbReference type="GO" id="GO:0000293">
    <property type="term" value="F:ferric-chelate reductase activity"/>
    <property type="evidence" value="ECO:0007669"/>
    <property type="project" value="UniProtKB-ARBA"/>
</dbReference>
<dbReference type="InterPro" id="IPR017927">
    <property type="entry name" value="FAD-bd_FR_type"/>
</dbReference>
<accession>A0A2K3QFQ7</accession>
<dbReference type="Pfam" id="PF01180">
    <property type="entry name" value="DHO_dh"/>
    <property type="match status" value="1"/>
</dbReference>
<sequence>MAGETVTYSDFRRKVMRRTRLNEQSTLAFIAFMLAIAAVFITLHWVRRYGRRPQDVQGEAGKPSALASFSRRIRSVSLRRAPGLPSVGHAGLVGLYVAINITIALTNLDNDNMSMILNVASRTGWLAMANMVVVIILALKNTPLSFLIAWSHERLNIFHQVAGYATVVHVIVHASCYFAYLILQSGHPDTLQRKGTISGMVAWLSFVLLGFGGAVIRRRWYELFYYMHISLWIIAIVTVGFHQPNLKSKFIVATFLAGGIWVLDRLIRLARLVLYSTNNSVQLTPLPNGGTRVTLTKPPVGAASGTHCFLWIPKIRSCETHPFTIAAVDPLEFIVASYDGFTSDLRRYAVSHPGAFLRASVEGPYGAIPDPAEYYTVVMVAGGSGASFTFGVALDMLRRLPSDASKQIVFIWAVKHSASLDWFSSHLITLRNDGRVSSKLFVTRQPQPEMASPMSGSNPKQCVVVTESEMGPEKAVASPSASQSSSISIDSEKSPSPSEMEASTGPTEADWPNSIHGIPITYERPDVTALIRSAVDETPASRRVLVLSCGPDELTTQSGLWSSVGYSPGAYLLSSPIRTPNDNLTTKLPLPPFAAPHSAVDHPATDTQSTGGDLRSETMSPPRLAFHPPLLNSACPWATTQHDIRALLCCPSTGAVTTRTSLLDGFAHDDAVHRYAFIDPARGTPLGAEADARGPVGSVNSLGYSPIPLDGYISIVRRLAASLPAAMTRKAIIMSVTGDPVAVAGCYAQISLAAPSVPFPLAMELNLSCPNIPGSPPPAYTPSALTAYLAALPSTPALPVGVKLPPFTYASQFTALVQTLRPYASRLSFITAVNTLGSCLVFEGGVGDGTARGMLQGGMAGAPLHSLALGNVATLRRLLDDVEELRHVVIIGVGGVSDGDGYRRMRRVGATAVGVATGLGSKGNRVFEEIERHVGSSW</sequence>
<reference evidence="17 18" key="1">
    <citation type="submission" date="2017-08" db="EMBL/GenBank/DDBJ databases">
        <title>Harnessing the power of phylogenomics to disentangle the directionality and signatures of interkingdom host jumping in the parasitic fungal genus Tolypocladium.</title>
        <authorList>
            <person name="Quandt C.A."/>
            <person name="Patterson W."/>
            <person name="Spatafora J.W."/>
        </authorList>
    </citation>
    <scope>NUCLEOTIDE SEQUENCE [LARGE SCALE GENOMIC DNA]</scope>
    <source>
        <strain evidence="17 18">CBS 113982</strain>
    </source>
</reference>
<evidence type="ECO:0000256" key="7">
    <source>
        <dbReference type="ARBA" id="ARBA00022692"/>
    </source>
</evidence>
<dbReference type="Pfam" id="PF01794">
    <property type="entry name" value="Ferric_reduct"/>
    <property type="match status" value="1"/>
</dbReference>
<dbReference type="Proteomes" id="UP000236621">
    <property type="component" value="Unassembled WGS sequence"/>
</dbReference>
<evidence type="ECO:0000256" key="9">
    <source>
        <dbReference type="ARBA" id="ARBA00022989"/>
    </source>
</evidence>
<dbReference type="SFLD" id="SFLDS00052">
    <property type="entry name" value="Ferric_Reductase_Domain"/>
    <property type="match status" value="1"/>
</dbReference>
<evidence type="ECO:0000256" key="4">
    <source>
        <dbReference type="ARBA" id="ARBA00021374"/>
    </source>
</evidence>
<feature type="transmembrane region" description="Helical" evidence="15">
    <location>
        <begin position="223"/>
        <end position="242"/>
    </location>
</feature>
<dbReference type="Gene3D" id="3.20.20.70">
    <property type="entry name" value="Aldolase class I"/>
    <property type="match status" value="1"/>
</dbReference>
<feature type="transmembrane region" description="Helical" evidence="15">
    <location>
        <begin position="26"/>
        <end position="46"/>
    </location>
</feature>
<keyword evidence="13" id="KW-0325">Glycoprotein</keyword>
<dbReference type="PANTHER" id="PTHR32361">
    <property type="entry name" value="FERRIC/CUPRIC REDUCTASE TRANSMEMBRANE COMPONENT"/>
    <property type="match status" value="1"/>
</dbReference>
<organism evidence="17 18">
    <name type="scientific">Tolypocladium capitatum</name>
    <dbReference type="NCBI Taxonomy" id="45235"/>
    <lineage>
        <taxon>Eukaryota</taxon>
        <taxon>Fungi</taxon>
        <taxon>Dikarya</taxon>
        <taxon>Ascomycota</taxon>
        <taxon>Pezizomycotina</taxon>
        <taxon>Sordariomycetes</taxon>
        <taxon>Hypocreomycetidae</taxon>
        <taxon>Hypocreales</taxon>
        <taxon>Ophiocordycipitaceae</taxon>
        <taxon>Tolypocladium</taxon>
    </lineage>
</organism>
<evidence type="ECO:0000256" key="8">
    <source>
        <dbReference type="ARBA" id="ARBA00022982"/>
    </source>
</evidence>
<protein>
    <recommendedName>
        <fullName evidence="4">Dihydroorotate dehydrogenase (fumarate)</fullName>
    </recommendedName>
</protein>
<keyword evidence="18" id="KW-1185">Reference proteome</keyword>
<name>A0A2K3QFQ7_9HYPO</name>
<keyword evidence="10" id="KW-0560">Oxidoreductase</keyword>
<evidence type="ECO:0000256" key="1">
    <source>
        <dbReference type="ARBA" id="ARBA00004141"/>
    </source>
</evidence>
<dbReference type="SUPFAM" id="SSF52343">
    <property type="entry name" value="Ferredoxin reductase-like, C-terminal NADP-linked domain"/>
    <property type="match status" value="1"/>
</dbReference>
<keyword evidence="5" id="KW-0813">Transport</keyword>
<keyword evidence="8" id="KW-0249">Electron transport</keyword>
<keyword evidence="11" id="KW-0406">Ion transport</keyword>
<evidence type="ECO:0000256" key="11">
    <source>
        <dbReference type="ARBA" id="ARBA00023065"/>
    </source>
</evidence>
<gene>
    <name evidence="17" type="ORF">TCAP_03715</name>
</gene>
<dbReference type="Pfam" id="PF08022">
    <property type="entry name" value="FAD_binding_8"/>
    <property type="match status" value="1"/>
</dbReference>
<keyword evidence="6" id="KW-0963">Cytoplasm</keyword>
<evidence type="ECO:0000256" key="10">
    <source>
        <dbReference type="ARBA" id="ARBA00023002"/>
    </source>
</evidence>
<dbReference type="GO" id="GO:0005737">
    <property type="term" value="C:cytoplasm"/>
    <property type="evidence" value="ECO:0007669"/>
    <property type="project" value="InterPro"/>
</dbReference>
<comment type="similarity">
    <text evidence="2">Belongs to the ferric reductase (FRE) family.</text>
</comment>
<evidence type="ECO:0000256" key="15">
    <source>
        <dbReference type="SAM" id="Phobius"/>
    </source>
</evidence>
<dbReference type="CDD" id="cd04741">
    <property type="entry name" value="DHOD_1A_like"/>
    <property type="match status" value="1"/>
</dbReference>
<dbReference type="AlphaFoldDB" id="A0A2K3QFQ7"/>
<dbReference type="InterPro" id="IPR013121">
    <property type="entry name" value="Fe_red_NAD-bd_6"/>
</dbReference>
<dbReference type="InterPro" id="IPR013785">
    <property type="entry name" value="Aldolase_TIM"/>
</dbReference>
<dbReference type="InterPro" id="IPR013130">
    <property type="entry name" value="Fe3_Rdtase_TM_dom"/>
</dbReference>
<dbReference type="CDD" id="cd06186">
    <property type="entry name" value="NOX_Duox_like_FAD_NADP"/>
    <property type="match status" value="1"/>
</dbReference>
<dbReference type="InterPro" id="IPR039261">
    <property type="entry name" value="FNR_nucleotide-bd"/>
</dbReference>
<dbReference type="SUPFAM" id="SSF51395">
    <property type="entry name" value="FMN-linked oxidoreductases"/>
    <property type="match status" value="1"/>
</dbReference>
<evidence type="ECO:0000256" key="13">
    <source>
        <dbReference type="ARBA" id="ARBA00023180"/>
    </source>
</evidence>
<dbReference type="PANTHER" id="PTHR32361:SF9">
    <property type="entry name" value="FERRIC REDUCTASE TRANSMEMBRANE COMPONENT 3-RELATED"/>
    <property type="match status" value="1"/>
</dbReference>
<dbReference type="Gene3D" id="2.30.26.10">
    <property type="entry name" value="Dihydroorotate Dehydrogenase A, chain A, domain 2"/>
    <property type="match status" value="1"/>
</dbReference>
<dbReference type="InterPro" id="IPR051410">
    <property type="entry name" value="Ferric/Cupric_Reductase"/>
</dbReference>
<feature type="transmembrane region" description="Helical" evidence="15">
    <location>
        <begin position="195"/>
        <end position="216"/>
    </location>
</feature>
<feature type="region of interest" description="Disordered" evidence="14">
    <location>
        <begin position="468"/>
        <end position="513"/>
    </location>
</feature>
<dbReference type="OrthoDB" id="10006946at2759"/>
<evidence type="ECO:0000256" key="2">
    <source>
        <dbReference type="ARBA" id="ARBA00006278"/>
    </source>
</evidence>
<dbReference type="EMBL" id="NRSZ01000564">
    <property type="protein sequence ID" value="PNY26355.1"/>
    <property type="molecule type" value="Genomic_DNA"/>
</dbReference>
<keyword evidence="7 15" id="KW-0812">Transmembrane</keyword>
<feature type="transmembrane region" description="Helical" evidence="15">
    <location>
        <begin position="125"/>
        <end position="149"/>
    </location>
</feature>
<feature type="compositionally biased region" description="Low complexity" evidence="14">
    <location>
        <begin position="478"/>
        <end position="498"/>
    </location>
</feature>
<evidence type="ECO:0000256" key="5">
    <source>
        <dbReference type="ARBA" id="ARBA00022448"/>
    </source>
</evidence>
<dbReference type="SFLD" id="SFLDG01168">
    <property type="entry name" value="Ferric_reductase_subgroup_(FRE"/>
    <property type="match status" value="1"/>
</dbReference>
<comment type="similarity">
    <text evidence="3">Belongs to the dihydroorotate dehydrogenase family. Type 1 subfamily.</text>
</comment>
<comment type="caution">
    <text evidence="17">The sequence shown here is derived from an EMBL/GenBank/DDBJ whole genome shotgun (WGS) entry which is preliminary data.</text>
</comment>
<dbReference type="Pfam" id="PF08030">
    <property type="entry name" value="NAD_binding_6"/>
    <property type="match status" value="1"/>
</dbReference>
<evidence type="ECO:0000313" key="18">
    <source>
        <dbReference type="Proteomes" id="UP000236621"/>
    </source>
</evidence>
<dbReference type="STRING" id="45235.A0A2K3QFQ7"/>
<dbReference type="InterPro" id="IPR005720">
    <property type="entry name" value="Dihydroorotate_DH_cat"/>
</dbReference>
<comment type="subcellular location">
    <subcellularLocation>
        <location evidence="1">Membrane</location>
        <topology evidence="1">Multi-pass membrane protein</topology>
    </subcellularLocation>
</comment>
<dbReference type="GO" id="GO:0015677">
    <property type="term" value="P:copper ion import"/>
    <property type="evidence" value="ECO:0007669"/>
    <property type="project" value="TreeGrafter"/>
</dbReference>